<feature type="DNA-binding region" description="HMG box" evidence="6">
    <location>
        <begin position="1094"/>
        <end position="1162"/>
    </location>
</feature>
<evidence type="ECO:0000313" key="9">
    <source>
        <dbReference type="EMBL" id="PWI74247.1"/>
    </source>
</evidence>
<dbReference type="EMBL" id="LCWV01000003">
    <property type="protein sequence ID" value="PWI74247.1"/>
    <property type="molecule type" value="Genomic_DNA"/>
</dbReference>
<reference evidence="9 10" key="1">
    <citation type="journal article" date="2016" name="Front. Microbiol.">
        <title>Genome and transcriptome sequences reveal the specific parasitism of the nematophagous Purpureocillium lilacinum 36-1.</title>
        <authorList>
            <person name="Xie J."/>
            <person name="Li S."/>
            <person name="Mo C."/>
            <person name="Xiao X."/>
            <person name="Peng D."/>
            <person name="Wang G."/>
            <person name="Xiao Y."/>
        </authorList>
    </citation>
    <scope>NUCLEOTIDE SEQUENCE [LARGE SCALE GENOMIC DNA]</scope>
    <source>
        <strain evidence="9 10">36-1</strain>
    </source>
</reference>
<evidence type="ECO:0000256" key="7">
    <source>
        <dbReference type="SAM" id="MobiDB-lite"/>
    </source>
</evidence>
<dbReference type="GO" id="GO:0003677">
    <property type="term" value="F:DNA binding"/>
    <property type="evidence" value="ECO:0007669"/>
    <property type="project" value="UniProtKB-UniRule"/>
</dbReference>
<evidence type="ECO:0000256" key="5">
    <source>
        <dbReference type="ARBA" id="ARBA00067275"/>
    </source>
</evidence>
<dbReference type="InterPro" id="IPR009071">
    <property type="entry name" value="HMG_box_dom"/>
</dbReference>
<organism evidence="9 10">
    <name type="scientific">Purpureocillium lilacinum</name>
    <name type="common">Paecilomyces lilacinus</name>
    <dbReference type="NCBI Taxonomy" id="33203"/>
    <lineage>
        <taxon>Eukaryota</taxon>
        <taxon>Fungi</taxon>
        <taxon>Dikarya</taxon>
        <taxon>Ascomycota</taxon>
        <taxon>Pezizomycotina</taxon>
        <taxon>Sordariomycetes</taxon>
        <taxon>Hypocreomycetidae</taxon>
        <taxon>Hypocreales</taxon>
        <taxon>Ophiocordycipitaceae</taxon>
        <taxon>Purpureocillium</taxon>
    </lineage>
</organism>
<feature type="compositionally biased region" description="Basic and acidic residues" evidence="7">
    <location>
        <begin position="1140"/>
        <end position="1159"/>
    </location>
</feature>
<dbReference type="Gene3D" id="1.10.30.10">
    <property type="entry name" value="High mobility group box domain"/>
    <property type="match status" value="1"/>
</dbReference>
<dbReference type="SMART" id="SM00398">
    <property type="entry name" value="HMG"/>
    <property type="match status" value="1"/>
</dbReference>
<protein>
    <recommendedName>
        <fullName evidence="5">Non-histone chromosomal protein 6</fullName>
    </recommendedName>
</protein>
<keyword evidence="1 6" id="KW-0238">DNA-binding</keyword>
<keyword evidence="2 6" id="KW-0539">Nucleus</keyword>
<dbReference type="PANTHER" id="PTHR48112">
    <property type="entry name" value="HIGH MOBILITY GROUP PROTEIN DSP1"/>
    <property type="match status" value="1"/>
</dbReference>
<evidence type="ECO:0000256" key="2">
    <source>
        <dbReference type="ARBA" id="ARBA00023242"/>
    </source>
</evidence>
<dbReference type="CDD" id="cd01390">
    <property type="entry name" value="HMG-box_NHP6-like"/>
    <property type="match status" value="1"/>
</dbReference>
<dbReference type="PANTHER" id="PTHR48112:SF22">
    <property type="entry name" value="MITOCHONDRIAL TRANSCRIPTION FACTOR A, ISOFORM B"/>
    <property type="match status" value="1"/>
</dbReference>
<feature type="domain" description="HMG box" evidence="8">
    <location>
        <begin position="1094"/>
        <end position="1162"/>
    </location>
</feature>
<evidence type="ECO:0000313" key="10">
    <source>
        <dbReference type="Proteomes" id="UP000245956"/>
    </source>
</evidence>
<feature type="region of interest" description="Disordered" evidence="7">
    <location>
        <begin position="1140"/>
        <end position="1169"/>
    </location>
</feature>
<name>A0A2U3EIA3_PURLI</name>
<dbReference type="SUPFAM" id="SSF47095">
    <property type="entry name" value="HMG-box"/>
    <property type="match status" value="1"/>
</dbReference>
<gene>
    <name evidence="9" type="ORF">PCL_07561</name>
</gene>
<feature type="region of interest" description="Disordered" evidence="7">
    <location>
        <begin position="804"/>
        <end position="824"/>
    </location>
</feature>
<evidence type="ECO:0000256" key="4">
    <source>
        <dbReference type="ARBA" id="ARBA00057588"/>
    </source>
</evidence>
<dbReference type="Pfam" id="PF00505">
    <property type="entry name" value="HMG_box"/>
    <property type="match status" value="1"/>
</dbReference>
<feature type="compositionally biased region" description="Basic residues" evidence="7">
    <location>
        <begin position="809"/>
        <end position="824"/>
    </location>
</feature>
<evidence type="ECO:0000259" key="8">
    <source>
        <dbReference type="PROSITE" id="PS50118"/>
    </source>
</evidence>
<comment type="function">
    <text evidence="4">DNA-binding protein that induces severe bending of DNA. Required for DNA-binding by the FACT complex, a general chromatin factor that acts to reorganize nucleosomes. The FACT complex is involved in multiple processes that require DNA as a template such as mRNA elongation, DNA replication and DNA repair. Also augments the fidelity of transcription by RNA polymerase III independently of any role in the FACT complex.</text>
</comment>
<dbReference type="GO" id="GO:0005634">
    <property type="term" value="C:nucleus"/>
    <property type="evidence" value="ECO:0007669"/>
    <property type="project" value="UniProtKB-UniRule"/>
</dbReference>
<dbReference type="InterPro" id="IPR050342">
    <property type="entry name" value="HMGB"/>
</dbReference>
<comment type="caution">
    <text evidence="9">The sequence shown here is derived from an EMBL/GenBank/DDBJ whole genome shotgun (WGS) entry which is preliminary data.</text>
</comment>
<dbReference type="Proteomes" id="UP000245956">
    <property type="component" value="Unassembled WGS sequence"/>
</dbReference>
<accession>A0A2U3EIA3</accession>
<dbReference type="FunFam" id="1.10.30.10:FF:000016">
    <property type="entry name" value="FACT complex subunit SSRP1"/>
    <property type="match status" value="1"/>
</dbReference>
<dbReference type="InterPro" id="IPR036910">
    <property type="entry name" value="HMG_box_dom_sf"/>
</dbReference>
<comment type="similarity">
    <text evidence="3">Belongs to the NHP6 family.</text>
</comment>
<evidence type="ECO:0000256" key="6">
    <source>
        <dbReference type="PROSITE-ProRule" id="PRU00267"/>
    </source>
</evidence>
<evidence type="ECO:0000256" key="1">
    <source>
        <dbReference type="ARBA" id="ARBA00023125"/>
    </source>
</evidence>
<proteinExistence type="inferred from homology"/>
<sequence>MRPRDSSSTPVNASGVSLLQLVTDAGTSACRVRHREARASTPLAAALWLEAGTRSSSAGPSLLSQPPGALPGTQRLHQLGQVSVVLRDKVGSVDAWLFRVHGLWAGAGAVDVAAGGSRVFAGPRPRQDDLTARPHRTGRPRVCMGGFLIRALSPRFHCQPRDISKFVLPGEPKVIHQGTSVRSIPPSKAADRASLDGAAATLVAKSGDGRLVRILVVLILGEARHSGPRTQFLSATALPWQTPGWLGRLAWVTDGGFRASAQAPAVLPLLAGDDSNDPDDELHNTSLPLRETCRWALQIPVAATVRRFRVGAVGGRGGEGEGEGEKKMLGVALLHQADPPELVQTRRPAVRGVPCTSRLNNSRRDRTVGVTRPAAISASDIGNRLACLPLATNWKQKLRAQSTFKLSWHGQARERSSCPDVCPSRAEMEGEAQAGKARTCIQCEILGAGRSTTPLYCTSAGGMACRLYPYSTTQNNTPRSAMGGEGNQARRRCAQRWSELAGEKRRSRPSHGLVCEFQCQPDAGSRPALPAWLAGVQAPWLRCSGPIPVSWSEGCGWWYAGKAADPPWGDAHQPLIVPKVRGVHNTHAVAPGARKSRGQAVLGMSDLLVPRPISTASLGDAHFARRAWVGAILRWVDMDNTTSIDSTKQPAAPIGGGGGKTSDAHGRCCTSVPYMDVLGSLRSAASQGEACACERHGHGAAEANPALPGTGGWMDGWRAARSWPFQVPCWGGAAGAGAVAVAGAGAGAVALLADLPLPGAAALGWEGGLEADWRRKGGGTASDQPDVQFLRGWYLRVSWAGRVPPHTRPPARTHTHTRAHTHTRTRTRSLAFARVLPPNHSPIVKRVLGPPPPILRSPLSPTSPIQTPTQKPPIQTATASLRNSARAFGHGRRIVAGRLAARLFSLPAVFLACFDFDCALRARLPWCIVLQSRRLHGGLFVLQPPRAVGARSGQGQHADQRSRIADHGSVTVFSSSLKSLPRYVESLNCPLFALHNVTRPRRRRQCLFAFALTHTQHPGPQFTYTDLHHTIACRVTGPIGGSQRTQFIKMPKAAASKRGAKEVKRRGKKATMLPLCTCAMPEIVPLMAPDPNAPKRGLSAYMFFANEQRENVREENPGITFGQVGKLLGERWKALNDKQRAPYEAKAAADKKRYEDEKQAYNAEADDSS</sequence>
<evidence type="ECO:0000256" key="3">
    <source>
        <dbReference type="ARBA" id="ARBA00043963"/>
    </source>
</evidence>
<dbReference type="PROSITE" id="PS50118">
    <property type="entry name" value="HMG_BOX_2"/>
    <property type="match status" value="1"/>
</dbReference>
<dbReference type="AlphaFoldDB" id="A0A2U3EIA3"/>